<evidence type="ECO:0000313" key="2">
    <source>
        <dbReference type="Proteomes" id="UP000290759"/>
    </source>
</evidence>
<protein>
    <submittedName>
        <fullName evidence="1">Uncharacterized protein</fullName>
    </submittedName>
</protein>
<gene>
    <name evidence="1" type="ORF">D3273_12505</name>
</gene>
<dbReference type="OrthoDB" id="7996968at2"/>
<dbReference type="AlphaFoldDB" id="A0A4Q2U5J8"/>
<sequence length="105" mass="11705">MVEVNAGRDALMQIDKALADRPERDGRTLKAAIQRLAAFRDHVVERHRGEGGTRWRPTLERLNAVVSVVMAAEFPIGEIPWDELSKARDWLDAILREEAASTGSA</sequence>
<organism evidence="1 2">
    <name type="scientific">Lichenibacterium minor</name>
    <dbReference type="NCBI Taxonomy" id="2316528"/>
    <lineage>
        <taxon>Bacteria</taxon>
        <taxon>Pseudomonadati</taxon>
        <taxon>Pseudomonadota</taxon>
        <taxon>Alphaproteobacteria</taxon>
        <taxon>Hyphomicrobiales</taxon>
        <taxon>Lichenihabitantaceae</taxon>
        <taxon>Lichenibacterium</taxon>
    </lineage>
</organism>
<reference evidence="1 2" key="1">
    <citation type="submission" date="2018-12" db="EMBL/GenBank/DDBJ databases">
        <authorList>
            <person name="Grouzdev D.S."/>
            <person name="Krutkina M.S."/>
        </authorList>
    </citation>
    <scope>NUCLEOTIDE SEQUENCE [LARGE SCALE GENOMIC DNA]</scope>
    <source>
        <strain evidence="1 2">RmlP026</strain>
    </source>
</reference>
<keyword evidence="2" id="KW-1185">Reference proteome</keyword>
<name>A0A4Q2U5J8_9HYPH</name>
<dbReference type="Proteomes" id="UP000290759">
    <property type="component" value="Unassembled WGS sequence"/>
</dbReference>
<evidence type="ECO:0000313" key="1">
    <source>
        <dbReference type="EMBL" id="RYC31692.1"/>
    </source>
</evidence>
<comment type="caution">
    <text evidence="1">The sequence shown here is derived from an EMBL/GenBank/DDBJ whole genome shotgun (WGS) entry which is preliminary data.</text>
</comment>
<accession>A0A4Q2U5J8</accession>
<reference evidence="1 2" key="2">
    <citation type="submission" date="2019-02" db="EMBL/GenBank/DDBJ databases">
        <title>'Lichenibacterium ramalinii' gen. nov. sp. nov., 'Lichenibacterium minor' gen. nov. sp. nov.</title>
        <authorList>
            <person name="Pankratov T."/>
        </authorList>
    </citation>
    <scope>NUCLEOTIDE SEQUENCE [LARGE SCALE GENOMIC DNA]</scope>
    <source>
        <strain evidence="1 2">RmlP026</strain>
    </source>
</reference>
<dbReference type="RefSeq" id="WP_129227003.1">
    <property type="nucleotide sequence ID" value="NZ_QYBB01000012.1"/>
</dbReference>
<proteinExistence type="predicted"/>
<dbReference type="EMBL" id="QYBB01000012">
    <property type="protein sequence ID" value="RYC31692.1"/>
    <property type="molecule type" value="Genomic_DNA"/>
</dbReference>